<comment type="subcellular location">
    <subcellularLocation>
        <location evidence="1">Cell outer membrane</location>
    </subcellularLocation>
</comment>
<evidence type="ECO:0000313" key="6">
    <source>
        <dbReference type="Proteomes" id="UP000636010"/>
    </source>
</evidence>
<evidence type="ECO:0000313" key="5">
    <source>
        <dbReference type="EMBL" id="GGC35866.1"/>
    </source>
</evidence>
<name>A0ABQ1M7A2_9BACT</name>
<comment type="caution">
    <text evidence="5">The sequence shown here is derived from an EMBL/GenBank/DDBJ whole genome shotgun (WGS) entry which is preliminary data.</text>
</comment>
<dbReference type="Proteomes" id="UP000636010">
    <property type="component" value="Unassembled WGS sequence"/>
</dbReference>
<keyword evidence="6" id="KW-1185">Reference proteome</keyword>
<keyword evidence="4" id="KW-0732">Signal</keyword>
<evidence type="ECO:0008006" key="7">
    <source>
        <dbReference type="Google" id="ProtNLM"/>
    </source>
</evidence>
<evidence type="ECO:0000256" key="1">
    <source>
        <dbReference type="ARBA" id="ARBA00004442"/>
    </source>
</evidence>
<gene>
    <name evidence="5" type="ORF">GCM10011506_21620</name>
</gene>
<dbReference type="Gene3D" id="2.40.170.20">
    <property type="entry name" value="TonB-dependent receptor, beta-barrel domain"/>
    <property type="match status" value="1"/>
</dbReference>
<reference evidence="6" key="1">
    <citation type="journal article" date="2019" name="Int. J. Syst. Evol. Microbiol.">
        <title>The Global Catalogue of Microorganisms (GCM) 10K type strain sequencing project: providing services to taxonomists for standard genome sequencing and annotation.</title>
        <authorList>
            <consortium name="The Broad Institute Genomics Platform"/>
            <consortium name="The Broad Institute Genome Sequencing Center for Infectious Disease"/>
            <person name="Wu L."/>
            <person name="Ma J."/>
        </authorList>
    </citation>
    <scope>NUCLEOTIDE SEQUENCE [LARGE SCALE GENOMIC DNA]</scope>
    <source>
        <strain evidence="6">CGMCC 1.10832</strain>
    </source>
</reference>
<evidence type="ECO:0000256" key="2">
    <source>
        <dbReference type="ARBA" id="ARBA00023136"/>
    </source>
</evidence>
<sequence>MRYLLFIILVALVQTVNAQDNWENPKTSEMEDSQIIIEKNRQIELPRATRNFQQVPKIKKDSIQVPVTFTIKEFQPTLNSIKPKIRVLTVQDEKLDKLYANQVKAGLGNYGATYLEAFLANKRNKNQSYGLHFNHQSFAKGAVDGNNSGSGYQLVKPYGKLIFDKTVVEADAFYERHNNYLYGYDSTVTEIDRDSIQRTYHTVGASINLKDRNLEDAYQYGIGLELYQLFSNYEAGEGSFDYSITNSFELSEEFEVFLNSDGFFSKHQFNDNEYSRNRSLFRIKPGVSYELGKLRINGGFNFVYENDTLESMNRLHVYPDVSLEYSLLAKVSAKAGIRGDVREVRLRNLLAENPYLNDSVVLSNTLMPFELYGSVYGSFSSMLGFDAGFSIASVKNNYGYVPDNVYPEIFNPVYFSGNNTEINIYAGLTAQLNPDWKAALRADYFYFNLDNGLEMPYRPGTQLVFNTDYLIAQKLTIGLNGHFQGSMNPGFTPTTDTPNLNDEGEIPAIFDLGLKFDYKLSDRSHVFLHANNLIAKEYQYYYNYPNRGFRILAGFIYSF</sequence>
<dbReference type="RefSeq" id="WP_188463217.1">
    <property type="nucleotide sequence ID" value="NZ_BAABHU010000006.1"/>
</dbReference>
<evidence type="ECO:0000256" key="3">
    <source>
        <dbReference type="ARBA" id="ARBA00023237"/>
    </source>
</evidence>
<organism evidence="5 6">
    <name type="scientific">Marivirga lumbricoides</name>
    <dbReference type="NCBI Taxonomy" id="1046115"/>
    <lineage>
        <taxon>Bacteria</taxon>
        <taxon>Pseudomonadati</taxon>
        <taxon>Bacteroidota</taxon>
        <taxon>Cytophagia</taxon>
        <taxon>Cytophagales</taxon>
        <taxon>Marivirgaceae</taxon>
        <taxon>Marivirga</taxon>
    </lineage>
</organism>
<keyword evidence="2" id="KW-0472">Membrane</keyword>
<feature type="chain" id="PRO_5046181691" description="TonB-dependent receptor" evidence="4">
    <location>
        <begin position="19"/>
        <end position="559"/>
    </location>
</feature>
<dbReference type="SUPFAM" id="SSF56935">
    <property type="entry name" value="Porins"/>
    <property type="match status" value="1"/>
</dbReference>
<protein>
    <recommendedName>
        <fullName evidence="7">TonB-dependent receptor</fullName>
    </recommendedName>
</protein>
<evidence type="ECO:0000256" key="4">
    <source>
        <dbReference type="SAM" id="SignalP"/>
    </source>
</evidence>
<accession>A0ABQ1M7A2</accession>
<dbReference type="InterPro" id="IPR036942">
    <property type="entry name" value="Beta-barrel_TonB_sf"/>
</dbReference>
<keyword evidence="3" id="KW-0998">Cell outer membrane</keyword>
<feature type="signal peptide" evidence="4">
    <location>
        <begin position="1"/>
        <end position="18"/>
    </location>
</feature>
<dbReference type="EMBL" id="BMEC01000006">
    <property type="protein sequence ID" value="GGC35866.1"/>
    <property type="molecule type" value="Genomic_DNA"/>
</dbReference>
<proteinExistence type="predicted"/>